<proteinExistence type="predicted"/>
<sequence length="385" mass="45620">MLALYKHNPLEFYYFIKRVSIEEEILPILVESELTRMYNGYMIIVTCEEGKVIFQRNPTPRIVFECKNKLMSYDNNVETINIEYTDIFKQFKLSPMLDLLYFEFNGVFYVLTRNKYDCVKVNGLFYLEKNLSSEEAYDVFKNIKNIVDSSKIVKKDFKFSFIEEMGKYMSGENMLTAECKKIDKLGNEIKNINLDEIESIDIDMNLEDDKSIDENINDLKDIKNDKDISNIKKVKNDEIININESKDISNTKKIKNDEVIDINHEKNFYTPKLTTFQRIKKYLNNDTNILYKEDSIIRSGIYVNDILHIQEEFLKKEISIRNIIEIIDIAILCIKNKNIDYIEIEADVDLFVIRKTNDILIYFSALQEEEELIPKNMEYLKNIFK</sequence>
<dbReference type="Proteomes" id="UP000014978">
    <property type="component" value="Unassembled WGS sequence"/>
</dbReference>
<dbReference type="HOGENOM" id="CLU_717999_0_0_1"/>
<evidence type="ECO:0000313" key="2">
    <source>
        <dbReference type="Proteomes" id="UP000014978"/>
    </source>
</evidence>
<protein>
    <submittedName>
        <fullName evidence="1">Uncharacterized protein</fullName>
    </submittedName>
</protein>
<dbReference type="VEuPathDB" id="MicrosporidiaDB:SLOPH_1066"/>
<keyword evidence="2" id="KW-1185">Reference proteome</keyword>
<organism evidence="1 2">
    <name type="scientific">Spraguea lophii (strain 42_110)</name>
    <name type="common">Microsporidian parasite</name>
    <dbReference type="NCBI Taxonomy" id="1358809"/>
    <lineage>
        <taxon>Eukaryota</taxon>
        <taxon>Fungi</taxon>
        <taxon>Fungi incertae sedis</taxon>
        <taxon>Microsporidia</taxon>
        <taxon>Spragueidae</taxon>
        <taxon>Spraguea</taxon>
    </lineage>
</organism>
<name>S7XRT4_SPRLO</name>
<evidence type="ECO:0000313" key="1">
    <source>
        <dbReference type="EMBL" id="EPR78638.1"/>
    </source>
</evidence>
<reference evidence="2" key="1">
    <citation type="journal article" date="2013" name="PLoS Genet.">
        <title>The genome of Spraguea lophii and the basis of host-microsporidian interactions.</title>
        <authorList>
            <person name="Campbell S.E."/>
            <person name="Williams T.A."/>
            <person name="Yousuf A."/>
            <person name="Soanes D.M."/>
            <person name="Paszkiewicz K.H."/>
            <person name="Williams B.A.P."/>
        </authorList>
    </citation>
    <scope>NUCLEOTIDE SEQUENCE [LARGE SCALE GENOMIC DNA]</scope>
    <source>
        <strain evidence="2">42_110</strain>
    </source>
</reference>
<dbReference type="EMBL" id="ATCN01000646">
    <property type="protein sequence ID" value="EPR78638.1"/>
    <property type="molecule type" value="Genomic_DNA"/>
</dbReference>
<accession>S7XRT4</accession>
<gene>
    <name evidence="1" type="ORF">SLOPH_1066</name>
</gene>
<dbReference type="AlphaFoldDB" id="S7XRT4"/>
<comment type="caution">
    <text evidence="1">The sequence shown here is derived from an EMBL/GenBank/DDBJ whole genome shotgun (WGS) entry which is preliminary data.</text>
</comment>
<dbReference type="InParanoid" id="S7XRT4"/>